<accession>A0A6C0DCX6</accession>
<dbReference type="EMBL" id="MN739570">
    <property type="protein sequence ID" value="QHT13485.1"/>
    <property type="molecule type" value="Genomic_DNA"/>
</dbReference>
<name>A0A6C0DCX6_9ZZZZ</name>
<dbReference type="AlphaFoldDB" id="A0A6C0DCX6"/>
<organism evidence="1">
    <name type="scientific">viral metagenome</name>
    <dbReference type="NCBI Taxonomy" id="1070528"/>
    <lineage>
        <taxon>unclassified sequences</taxon>
        <taxon>metagenomes</taxon>
        <taxon>organismal metagenomes</taxon>
    </lineage>
</organism>
<evidence type="ECO:0000313" key="1">
    <source>
        <dbReference type="EMBL" id="QHT13485.1"/>
    </source>
</evidence>
<sequence>MFRYKQLLTNKRFISYKTNNNFKPPTPNPNFIMIFIIFYTISNDRTK</sequence>
<reference evidence="1" key="1">
    <citation type="journal article" date="2020" name="Nature">
        <title>Giant virus diversity and host interactions through global metagenomics.</title>
        <authorList>
            <person name="Schulz F."/>
            <person name="Roux S."/>
            <person name="Paez-Espino D."/>
            <person name="Jungbluth S."/>
            <person name="Walsh D.A."/>
            <person name="Denef V.J."/>
            <person name="McMahon K.D."/>
            <person name="Konstantinidis K.T."/>
            <person name="Eloe-Fadrosh E.A."/>
            <person name="Kyrpides N.C."/>
            <person name="Woyke T."/>
        </authorList>
    </citation>
    <scope>NUCLEOTIDE SEQUENCE</scope>
    <source>
        <strain evidence="1">GVMAG-M-3300023174-131</strain>
    </source>
</reference>
<proteinExistence type="predicted"/>
<protein>
    <submittedName>
        <fullName evidence="1">Uncharacterized protein</fullName>
    </submittedName>
</protein>